<evidence type="ECO:0000313" key="7">
    <source>
        <dbReference type="EMBL" id="OPJ57799.1"/>
    </source>
</evidence>
<dbReference type="STRING" id="1450648.CLORY_39190"/>
<keyword evidence="5 6" id="KW-0472">Membrane</keyword>
<evidence type="ECO:0000256" key="3">
    <source>
        <dbReference type="ARBA" id="ARBA00022692"/>
    </source>
</evidence>
<proteinExistence type="predicted"/>
<reference evidence="7 8" key="1">
    <citation type="submission" date="2017-03" db="EMBL/GenBank/DDBJ databases">
        <title>Genome sequence of Clostridium oryzae DSM 28571.</title>
        <authorList>
            <person name="Poehlein A."/>
            <person name="Daniel R."/>
        </authorList>
    </citation>
    <scope>NUCLEOTIDE SEQUENCE [LARGE SCALE GENOMIC DNA]</scope>
    <source>
        <strain evidence="7 8">DSM 28571</strain>
    </source>
</reference>
<dbReference type="Pfam" id="PF02361">
    <property type="entry name" value="CbiQ"/>
    <property type="match status" value="1"/>
</dbReference>
<name>A0A1V4ICZ0_9CLOT</name>
<dbReference type="CDD" id="cd16914">
    <property type="entry name" value="EcfT"/>
    <property type="match status" value="1"/>
</dbReference>
<dbReference type="InterPro" id="IPR051611">
    <property type="entry name" value="ECF_transporter_component"/>
</dbReference>
<comment type="subcellular location">
    <subcellularLocation>
        <location evidence="1">Membrane</location>
        <topology evidence="1">Multi-pass membrane protein</topology>
    </subcellularLocation>
</comment>
<dbReference type="AlphaFoldDB" id="A0A1V4ICZ0"/>
<dbReference type="Proteomes" id="UP000190080">
    <property type="component" value="Unassembled WGS sequence"/>
</dbReference>
<evidence type="ECO:0000256" key="2">
    <source>
        <dbReference type="ARBA" id="ARBA00022475"/>
    </source>
</evidence>
<feature type="transmembrane region" description="Helical" evidence="6">
    <location>
        <begin position="46"/>
        <end position="64"/>
    </location>
</feature>
<feature type="transmembrane region" description="Helical" evidence="6">
    <location>
        <begin position="95"/>
        <end position="116"/>
    </location>
</feature>
<evidence type="ECO:0000256" key="1">
    <source>
        <dbReference type="ARBA" id="ARBA00004141"/>
    </source>
</evidence>
<protein>
    <submittedName>
        <fullName evidence="7">Nickel transport protein NikQ</fullName>
    </submittedName>
</protein>
<evidence type="ECO:0000256" key="4">
    <source>
        <dbReference type="ARBA" id="ARBA00022989"/>
    </source>
</evidence>
<feature type="transmembrane region" description="Helical" evidence="6">
    <location>
        <begin position="242"/>
        <end position="261"/>
    </location>
</feature>
<accession>A0A1V4ICZ0</accession>
<dbReference type="RefSeq" id="WP_079427656.1">
    <property type="nucleotide sequence ID" value="NZ_MZGV01000072.1"/>
</dbReference>
<dbReference type="InterPro" id="IPR003339">
    <property type="entry name" value="ABC/ECF_trnsptr_transmembrane"/>
</dbReference>
<feature type="transmembrane region" description="Helical" evidence="6">
    <location>
        <begin position="70"/>
        <end position="88"/>
    </location>
</feature>
<gene>
    <name evidence="7" type="primary">nikQ</name>
    <name evidence="7" type="ORF">CLORY_39190</name>
</gene>
<dbReference type="EMBL" id="MZGV01000072">
    <property type="protein sequence ID" value="OPJ57799.1"/>
    <property type="molecule type" value="Genomic_DNA"/>
</dbReference>
<keyword evidence="3 6" id="KW-0812">Transmembrane</keyword>
<evidence type="ECO:0000256" key="6">
    <source>
        <dbReference type="SAM" id="Phobius"/>
    </source>
</evidence>
<keyword evidence="4 6" id="KW-1133">Transmembrane helix</keyword>
<evidence type="ECO:0000313" key="8">
    <source>
        <dbReference type="Proteomes" id="UP000190080"/>
    </source>
</evidence>
<evidence type="ECO:0000256" key="5">
    <source>
        <dbReference type="ARBA" id="ARBA00023136"/>
    </source>
</evidence>
<sequence>MPEWLLKEDEYTPAKSRDGFINKSILSLMGSIDKFRRQTEYKDNSITANALTKLLSVLILIIFVSLSKSFAFVLIANVMMLIVINFLSTNEIKQVLKISFTVAGFTMIVLLPSVFIGFSSNAFMITLKVFVSVVFVNSLASSTQWNDIIRALKVFKLPDMFIFVLDITIKYIMVLGEFSLNMVYALKLRSVGRSRSKNTALSGIIGTMFIKSKDMAQEMQEAMECRGFTGEYRAYKRFKFGVIDYCYIIFDILFAITFFYFDRV</sequence>
<dbReference type="PANTHER" id="PTHR34857">
    <property type="entry name" value="SLL0384 PROTEIN"/>
    <property type="match status" value="1"/>
</dbReference>
<organism evidence="7 8">
    <name type="scientific">Clostridium oryzae</name>
    <dbReference type="NCBI Taxonomy" id="1450648"/>
    <lineage>
        <taxon>Bacteria</taxon>
        <taxon>Bacillati</taxon>
        <taxon>Bacillota</taxon>
        <taxon>Clostridia</taxon>
        <taxon>Eubacteriales</taxon>
        <taxon>Clostridiaceae</taxon>
        <taxon>Clostridium</taxon>
    </lineage>
</organism>
<feature type="transmembrane region" description="Helical" evidence="6">
    <location>
        <begin position="161"/>
        <end position="186"/>
    </location>
</feature>
<dbReference type="GO" id="GO:0005886">
    <property type="term" value="C:plasma membrane"/>
    <property type="evidence" value="ECO:0007669"/>
    <property type="project" value="UniProtKB-ARBA"/>
</dbReference>
<dbReference type="PANTHER" id="PTHR34857:SF2">
    <property type="entry name" value="SLL0384 PROTEIN"/>
    <property type="match status" value="1"/>
</dbReference>
<dbReference type="OrthoDB" id="8585740at2"/>
<keyword evidence="2" id="KW-1003">Cell membrane</keyword>
<comment type="caution">
    <text evidence="7">The sequence shown here is derived from an EMBL/GenBank/DDBJ whole genome shotgun (WGS) entry which is preliminary data.</text>
</comment>
<keyword evidence="8" id="KW-1185">Reference proteome</keyword>